<dbReference type="GO" id="GO:0048477">
    <property type="term" value="P:oogenesis"/>
    <property type="evidence" value="ECO:0007669"/>
    <property type="project" value="UniProtKB-KW"/>
</dbReference>
<keyword evidence="5" id="KW-0754">Steroid-binding</keyword>
<keyword evidence="8" id="KW-0896">Oogenesis</keyword>
<keyword evidence="9 14" id="KW-1133">Transmembrane helix</keyword>
<evidence type="ECO:0000256" key="3">
    <source>
        <dbReference type="ARBA" id="ARBA00022473"/>
    </source>
</evidence>
<dbReference type="PANTHER" id="PTHR20855:SF41">
    <property type="entry name" value="MEMBRANE PROGESTIN RECEPTOR ALPHA"/>
    <property type="match status" value="1"/>
</dbReference>
<dbReference type="AlphaFoldDB" id="A0A8B9DAU5"/>
<evidence type="ECO:0000256" key="11">
    <source>
        <dbReference type="ARBA" id="ARBA00023136"/>
    </source>
</evidence>
<keyword evidence="12" id="KW-0675">Receptor</keyword>
<dbReference type="GO" id="GO:0046872">
    <property type="term" value="F:metal ion binding"/>
    <property type="evidence" value="ECO:0007669"/>
    <property type="project" value="UniProtKB-KW"/>
</dbReference>
<protein>
    <submittedName>
        <fullName evidence="15">Progestin and adipoQ receptor family member 7</fullName>
    </submittedName>
</protein>
<feature type="transmembrane region" description="Helical" evidence="14">
    <location>
        <begin position="145"/>
        <end position="164"/>
    </location>
</feature>
<evidence type="ECO:0000256" key="4">
    <source>
        <dbReference type="ARBA" id="ARBA00022475"/>
    </source>
</evidence>
<keyword evidence="11 14" id="KW-0472">Membrane</keyword>
<evidence type="ECO:0000256" key="8">
    <source>
        <dbReference type="ARBA" id="ARBA00022943"/>
    </source>
</evidence>
<dbReference type="GO" id="GO:0005496">
    <property type="term" value="F:steroid binding"/>
    <property type="evidence" value="ECO:0007669"/>
    <property type="project" value="UniProtKB-KW"/>
</dbReference>
<feature type="transmembrane region" description="Helical" evidence="14">
    <location>
        <begin position="119"/>
        <end position="139"/>
    </location>
</feature>
<feature type="binding site" evidence="13">
    <location>
        <position position="289"/>
    </location>
    <ligand>
        <name>Zn(2+)</name>
        <dbReference type="ChEBI" id="CHEBI:29105"/>
    </ligand>
</feature>
<evidence type="ECO:0000256" key="12">
    <source>
        <dbReference type="ARBA" id="ARBA00023170"/>
    </source>
</evidence>
<keyword evidence="10" id="KW-0446">Lipid-binding</keyword>
<accession>A0A8B9DAU5</accession>
<evidence type="ECO:0000256" key="14">
    <source>
        <dbReference type="SAM" id="Phobius"/>
    </source>
</evidence>
<evidence type="ECO:0000256" key="10">
    <source>
        <dbReference type="ARBA" id="ARBA00023121"/>
    </source>
</evidence>
<proteinExistence type="inferred from homology"/>
<sequence length="360" mass="40345">MGLAGGWFCSVPRAPGTDRAPDTDTLRMENLVVPGGGELDFGCVMATAVPEKLSRLFVNVRQVPQLLAPLSPSTVSSAEQHNEAINVWTHLVAALILLLRFQQLSQRVDFGQDPHAQPLLIIIVASITYLTFSTLAHLLQAKSEFWHYSFFFMDYVGVAVYQYGSALGHYYYAIEPGWHEKVKGFYMPGAVLLAWMSCAGSCYAKFRYHQSAGLLSRLCQEMPSGLAYMLDISPVVHRIYTAPPSERADPALLYHKCQVLFFLIGAFFFSHPYPEKWFPGKCHFFGQSHQIFHVCLVLCTLAQIEAVVLDYESRRHIYSSLHGDLAHNFSALCLVTVTCSVLTAMCMARKVQNKLSFKED</sequence>
<dbReference type="GO" id="GO:0005886">
    <property type="term" value="C:plasma membrane"/>
    <property type="evidence" value="ECO:0007669"/>
    <property type="project" value="UniProtKB-SubCell"/>
</dbReference>
<feature type="transmembrane region" description="Helical" evidence="14">
    <location>
        <begin position="252"/>
        <end position="270"/>
    </location>
</feature>
<organism evidence="15 16">
    <name type="scientific">Anser cygnoides</name>
    <name type="common">Swan goose</name>
    <dbReference type="NCBI Taxonomy" id="8845"/>
    <lineage>
        <taxon>Eukaryota</taxon>
        <taxon>Metazoa</taxon>
        <taxon>Chordata</taxon>
        <taxon>Craniata</taxon>
        <taxon>Vertebrata</taxon>
        <taxon>Euteleostomi</taxon>
        <taxon>Archelosauria</taxon>
        <taxon>Archosauria</taxon>
        <taxon>Dinosauria</taxon>
        <taxon>Saurischia</taxon>
        <taxon>Theropoda</taxon>
        <taxon>Coelurosauria</taxon>
        <taxon>Aves</taxon>
        <taxon>Neognathae</taxon>
        <taxon>Galloanserae</taxon>
        <taxon>Anseriformes</taxon>
        <taxon>Anatidae</taxon>
        <taxon>Anserinae</taxon>
        <taxon>Anser</taxon>
    </lineage>
</organism>
<keyword evidence="7" id="KW-0221">Differentiation</keyword>
<dbReference type="PANTHER" id="PTHR20855">
    <property type="entry name" value="ADIPOR/PROGESTIN RECEPTOR-RELATED"/>
    <property type="match status" value="1"/>
</dbReference>
<dbReference type="GO" id="GO:0003707">
    <property type="term" value="F:nuclear steroid receptor activity"/>
    <property type="evidence" value="ECO:0007669"/>
    <property type="project" value="TreeGrafter"/>
</dbReference>
<keyword evidence="6 14" id="KW-0812">Transmembrane</keyword>
<feature type="transmembrane region" description="Helical" evidence="14">
    <location>
        <begin position="329"/>
        <end position="348"/>
    </location>
</feature>
<evidence type="ECO:0000256" key="2">
    <source>
        <dbReference type="ARBA" id="ARBA00007018"/>
    </source>
</evidence>
<keyword evidence="3" id="KW-0217">Developmental protein</keyword>
<feature type="transmembrane region" description="Helical" evidence="14">
    <location>
        <begin position="291"/>
        <end position="309"/>
    </location>
</feature>
<feature type="binding site" evidence="13">
    <location>
        <position position="137"/>
    </location>
    <ligand>
        <name>Zn(2+)</name>
        <dbReference type="ChEBI" id="CHEBI:29105"/>
    </ligand>
</feature>
<keyword evidence="16" id="KW-1185">Reference proteome</keyword>
<reference evidence="15" key="2">
    <citation type="submission" date="2025-09" db="UniProtKB">
        <authorList>
            <consortium name="Ensembl"/>
        </authorList>
    </citation>
    <scope>IDENTIFICATION</scope>
</reference>
<keyword evidence="13" id="KW-0479">Metal-binding</keyword>
<feature type="transmembrane region" description="Helical" evidence="14">
    <location>
        <begin position="185"/>
        <end position="206"/>
    </location>
</feature>
<comment type="similarity">
    <text evidence="2">Belongs to the ADIPOR family.</text>
</comment>
<reference evidence="15" key="1">
    <citation type="submission" date="2025-08" db="UniProtKB">
        <authorList>
            <consortium name="Ensembl"/>
        </authorList>
    </citation>
    <scope>IDENTIFICATION</scope>
</reference>
<evidence type="ECO:0000313" key="15">
    <source>
        <dbReference type="Ensembl" id="ENSACDP00005003756.1"/>
    </source>
</evidence>
<name>A0A8B9DAU5_ANSCY</name>
<dbReference type="Proteomes" id="UP000694521">
    <property type="component" value="Unplaced"/>
</dbReference>
<evidence type="ECO:0000256" key="1">
    <source>
        <dbReference type="ARBA" id="ARBA00004651"/>
    </source>
</evidence>
<feature type="binding site" evidence="13">
    <location>
        <position position="293"/>
    </location>
    <ligand>
        <name>Zn(2+)</name>
        <dbReference type="ChEBI" id="CHEBI:29105"/>
    </ligand>
</feature>
<dbReference type="Pfam" id="PF03006">
    <property type="entry name" value="HlyIII"/>
    <property type="match status" value="1"/>
</dbReference>
<comment type="subcellular location">
    <subcellularLocation>
        <location evidence="1">Cell membrane</location>
        <topology evidence="1">Multi-pass membrane protein</topology>
    </subcellularLocation>
</comment>
<evidence type="ECO:0000256" key="9">
    <source>
        <dbReference type="ARBA" id="ARBA00022989"/>
    </source>
</evidence>
<evidence type="ECO:0000313" key="16">
    <source>
        <dbReference type="Proteomes" id="UP000694521"/>
    </source>
</evidence>
<feature type="transmembrane region" description="Helical" evidence="14">
    <location>
        <begin position="84"/>
        <end position="99"/>
    </location>
</feature>
<dbReference type="InterPro" id="IPR004254">
    <property type="entry name" value="AdipoR/HlyIII-related"/>
</dbReference>
<evidence type="ECO:0000256" key="13">
    <source>
        <dbReference type="PIRSR" id="PIRSR604254-1"/>
    </source>
</evidence>
<evidence type="ECO:0000256" key="5">
    <source>
        <dbReference type="ARBA" id="ARBA00022665"/>
    </source>
</evidence>
<dbReference type="Ensembl" id="ENSACDT00005004540.1">
    <property type="protein sequence ID" value="ENSACDP00005003756.1"/>
    <property type="gene ID" value="ENSACDG00005002724.1"/>
</dbReference>
<evidence type="ECO:0000256" key="6">
    <source>
        <dbReference type="ARBA" id="ARBA00022692"/>
    </source>
</evidence>
<evidence type="ECO:0000256" key="7">
    <source>
        <dbReference type="ARBA" id="ARBA00022782"/>
    </source>
</evidence>
<keyword evidence="13" id="KW-0862">Zinc</keyword>
<keyword evidence="4" id="KW-1003">Cell membrane</keyword>